<feature type="transmembrane region" description="Helical" evidence="1">
    <location>
        <begin position="221"/>
        <end position="239"/>
    </location>
</feature>
<feature type="domain" description="THIF-type NAD/FAD binding fold" evidence="2">
    <location>
        <begin position="10"/>
        <end position="244"/>
    </location>
</feature>
<comment type="caution">
    <text evidence="3">The sequence shown here is derived from an EMBL/GenBank/DDBJ whole genome shotgun (WGS) entry which is preliminary data.</text>
</comment>
<dbReference type="Pfam" id="PF00899">
    <property type="entry name" value="ThiF"/>
    <property type="match status" value="1"/>
</dbReference>
<proteinExistence type="predicted"/>
<keyword evidence="1" id="KW-0812">Transmembrane</keyword>
<gene>
    <name evidence="3" type="ORF">GL267_15035</name>
</gene>
<evidence type="ECO:0000256" key="1">
    <source>
        <dbReference type="SAM" id="Phobius"/>
    </source>
</evidence>
<dbReference type="CDD" id="cd00755">
    <property type="entry name" value="YgdL_like"/>
    <property type="match status" value="1"/>
</dbReference>
<reference evidence="3" key="1">
    <citation type="submission" date="2019-11" db="EMBL/GenBank/DDBJ databases">
        <title>Acidithiobacillus ferrianus sp. nov.: a facultatively anaerobic and extremely acidophilic chemolithoautotroph.</title>
        <authorList>
            <person name="Norris P.R."/>
            <person name="Falagan C."/>
            <person name="Moya-Beltran A."/>
            <person name="Castro M."/>
            <person name="Quatrini R."/>
            <person name="Johnson D.B."/>
        </authorList>
    </citation>
    <scope>NUCLEOTIDE SEQUENCE [LARGE SCALE GENOMIC DNA]</scope>
    <source>
        <strain evidence="3">MG</strain>
    </source>
</reference>
<dbReference type="InterPro" id="IPR035985">
    <property type="entry name" value="Ubiquitin-activating_enz"/>
</dbReference>
<sequence length="248" mass="26385">MTHPFARTTILLGAPAVEALRDRHVLIAGIGGVGGYVAENLARAGIGHLTLVDHDVVSISNLNRQLVALHSTLDQPKVEVMAARIRDIHPDCVLKTHQVFIGADNAPALLMDSGAEIVADCIDAIACKAILIQQAQRLRLPVFSSMGAGNRLDPRRVRIATLNQTEKCPLARELRALLRKNGASLDVQTVFSDESPRPAAPPAEVSGSGARAKTVNGTISFMPALFGVILSGLILQHLLKTGENLNIA</sequence>
<dbReference type="PANTHER" id="PTHR43267">
    <property type="entry name" value="TRNA THREONYLCARBAMOYLADENOSINE DEHYDRATASE"/>
    <property type="match status" value="1"/>
</dbReference>
<dbReference type="GO" id="GO:0061503">
    <property type="term" value="F:tRNA threonylcarbamoyladenosine dehydratase"/>
    <property type="evidence" value="ECO:0007669"/>
    <property type="project" value="TreeGrafter"/>
</dbReference>
<protein>
    <submittedName>
        <fullName evidence="3">tRNA threonylcarbamoyladenosine dehydratase</fullName>
    </submittedName>
</protein>
<evidence type="ECO:0000259" key="2">
    <source>
        <dbReference type="Pfam" id="PF00899"/>
    </source>
</evidence>
<keyword evidence="1" id="KW-0472">Membrane</keyword>
<dbReference type="GO" id="GO:0061504">
    <property type="term" value="P:cyclic threonylcarbamoyladenosine biosynthetic process"/>
    <property type="evidence" value="ECO:0007669"/>
    <property type="project" value="TreeGrafter"/>
</dbReference>
<dbReference type="AlphaFoldDB" id="A0A845UJA5"/>
<dbReference type="SUPFAM" id="SSF69572">
    <property type="entry name" value="Activating enzymes of the ubiquitin-like proteins"/>
    <property type="match status" value="1"/>
</dbReference>
<dbReference type="Gene3D" id="3.40.50.720">
    <property type="entry name" value="NAD(P)-binding Rossmann-like Domain"/>
    <property type="match status" value="1"/>
</dbReference>
<name>A0A845UJA5_9PROT</name>
<dbReference type="GO" id="GO:0008641">
    <property type="term" value="F:ubiquitin-like modifier activating enzyme activity"/>
    <property type="evidence" value="ECO:0007669"/>
    <property type="project" value="InterPro"/>
</dbReference>
<dbReference type="InterPro" id="IPR000594">
    <property type="entry name" value="ThiF_NAD_FAD-bd"/>
</dbReference>
<dbReference type="InterPro" id="IPR045886">
    <property type="entry name" value="ThiF/MoeB/HesA"/>
</dbReference>
<dbReference type="PANTHER" id="PTHR43267:SF1">
    <property type="entry name" value="TRNA THREONYLCARBAMOYLADENOSINE DEHYDRATASE"/>
    <property type="match status" value="1"/>
</dbReference>
<dbReference type="RefSeq" id="WP_163099408.1">
    <property type="nucleotide sequence ID" value="NZ_CP127523.1"/>
</dbReference>
<organism evidence="3">
    <name type="scientific">Acidithiobacillus ferrianus</name>
    <dbReference type="NCBI Taxonomy" id="2678518"/>
    <lineage>
        <taxon>Bacteria</taxon>
        <taxon>Pseudomonadati</taxon>
        <taxon>Pseudomonadota</taxon>
        <taxon>Acidithiobacillia</taxon>
        <taxon>Acidithiobacillales</taxon>
        <taxon>Acidithiobacillaceae</taxon>
        <taxon>Acidithiobacillus</taxon>
    </lineage>
</organism>
<dbReference type="EMBL" id="WNJL01000050">
    <property type="protein sequence ID" value="NDU43894.1"/>
    <property type="molecule type" value="Genomic_DNA"/>
</dbReference>
<keyword evidence="1" id="KW-1133">Transmembrane helix</keyword>
<accession>A0A845UJA5</accession>
<evidence type="ECO:0000313" key="3">
    <source>
        <dbReference type="EMBL" id="NDU43894.1"/>
    </source>
</evidence>